<proteinExistence type="predicted"/>
<dbReference type="AlphaFoldDB" id="A0A0A9FIN3"/>
<organism evidence="1">
    <name type="scientific">Arundo donax</name>
    <name type="common">Giant reed</name>
    <name type="synonym">Donax arundinaceus</name>
    <dbReference type="NCBI Taxonomy" id="35708"/>
    <lineage>
        <taxon>Eukaryota</taxon>
        <taxon>Viridiplantae</taxon>
        <taxon>Streptophyta</taxon>
        <taxon>Embryophyta</taxon>
        <taxon>Tracheophyta</taxon>
        <taxon>Spermatophyta</taxon>
        <taxon>Magnoliopsida</taxon>
        <taxon>Liliopsida</taxon>
        <taxon>Poales</taxon>
        <taxon>Poaceae</taxon>
        <taxon>PACMAD clade</taxon>
        <taxon>Arundinoideae</taxon>
        <taxon>Arundineae</taxon>
        <taxon>Arundo</taxon>
    </lineage>
</organism>
<name>A0A0A9FIN3_ARUDO</name>
<sequence length="29" mass="3568">MQILLPSLIYMINLEERINKRVLVHFVVW</sequence>
<evidence type="ECO:0000313" key="1">
    <source>
        <dbReference type="EMBL" id="JAE12192.1"/>
    </source>
</evidence>
<dbReference type="EMBL" id="GBRH01185704">
    <property type="protein sequence ID" value="JAE12192.1"/>
    <property type="molecule type" value="Transcribed_RNA"/>
</dbReference>
<accession>A0A0A9FIN3</accession>
<reference evidence="1" key="2">
    <citation type="journal article" date="2015" name="Data Brief">
        <title>Shoot transcriptome of the giant reed, Arundo donax.</title>
        <authorList>
            <person name="Barrero R.A."/>
            <person name="Guerrero F.D."/>
            <person name="Moolhuijzen P."/>
            <person name="Goolsby J.A."/>
            <person name="Tidwell J."/>
            <person name="Bellgard S.E."/>
            <person name="Bellgard M.I."/>
        </authorList>
    </citation>
    <scope>NUCLEOTIDE SEQUENCE</scope>
    <source>
        <tissue evidence="1">Shoot tissue taken approximately 20 cm above the soil surface</tissue>
    </source>
</reference>
<reference evidence="1" key="1">
    <citation type="submission" date="2014-09" db="EMBL/GenBank/DDBJ databases">
        <authorList>
            <person name="Magalhaes I.L.F."/>
            <person name="Oliveira U."/>
            <person name="Santos F.R."/>
            <person name="Vidigal T.H.D.A."/>
            <person name="Brescovit A.D."/>
            <person name="Santos A.J."/>
        </authorList>
    </citation>
    <scope>NUCLEOTIDE SEQUENCE</scope>
    <source>
        <tissue evidence="1">Shoot tissue taken approximately 20 cm above the soil surface</tissue>
    </source>
</reference>
<protein>
    <submittedName>
        <fullName evidence="1">Uncharacterized protein</fullName>
    </submittedName>
</protein>